<dbReference type="SFLD" id="SFLDG01129">
    <property type="entry name" value="C1.5:_HAD__Beta-PGM__Phosphata"/>
    <property type="match status" value="1"/>
</dbReference>
<evidence type="ECO:0000313" key="1">
    <source>
        <dbReference type="EMBL" id="MYM20301.1"/>
    </source>
</evidence>
<proteinExistence type="predicted"/>
<keyword evidence="1" id="KW-0378">Hydrolase</keyword>
<dbReference type="Proteomes" id="UP000469215">
    <property type="component" value="Unassembled WGS sequence"/>
</dbReference>
<gene>
    <name evidence="1" type="ORF">GSY69_10080</name>
</gene>
<dbReference type="InterPro" id="IPR050155">
    <property type="entry name" value="HAD-like_hydrolase_sf"/>
</dbReference>
<dbReference type="EMBL" id="WWEQ01000045">
    <property type="protein sequence ID" value="MYM20301.1"/>
    <property type="molecule type" value="Genomic_DNA"/>
</dbReference>
<dbReference type="GO" id="GO:0005829">
    <property type="term" value="C:cytosol"/>
    <property type="evidence" value="ECO:0007669"/>
    <property type="project" value="TreeGrafter"/>
</dbReference>
<dbReference type="GO" id="GO:0008967">
    <property type="term" value="F:phosphoglycolate phosphatase activity"/>
    <property type="evidence" value="ECO:0007669"/>
    <property type="project" value="TreeGrafter"/>
</dbReference>
<dbReference type="RefSeq" id="WP_160953720.1">
    <property type="nucleotide sequence ID" value="NZ_WWEQ01000045.1"/>
</dbReference>
<dbReference type="Pfam" id="PF00702">
    <property type="entry name" value="Hydrolase"/>
    <property type="match status" value="1"/>
</dbReference>
<dbReference type="AlphaFoldDB" id="A0A6N9H8Z6"/>
<dbReference type="SUPFAM" id="SSF56784">
    <property type="entry name" value="HAD-like"/>
    <property type="match status" value="1"/>
</dbReference>
<dbReference type="GO" id="GO:0006281">
    <property type="term" value="P:DNA repair"/>
    <property type="evidence" value="ECO:0007669"/>
    <property type="project" value="TreeGrafter"/>
</dbReference>
<accession>A0A6N9H8Z6</accession>
<dbReference type="InterPro" id="IPR022468">
    <property type="entry name" value="PhnX-like"/>
</dbReference>
<dbReference type="InterPro" id="IPR036412">
    <property type="entry name" value="HAD-like_sf"/>
</dbReference>
<dbReference type="Gene3D" id="1.10.150.240">
    <property type="entry name" value="Putative phosphatase, domain 2"/>
    <property type="match status" value="1"/>
</dbReference>
<sequence length="227" mass="23420">MPQISLAAFDIAGTTVDEHGGVYRVLREAVEETGAAVTDEGVQTWMGADKTEAISHLMSEGGVEPTAERVEAAFARFKELLAQRYREDPPVALPGAEDTMRALRAAGAKVALTTGFSADVAEPLLAQLGWKVGEGELLDALITADTVAAGRPYPYKIFSAMEATGTAAVGTVVVAGDTRVDVEAGRNAGAAHVIGVLTGKLERPALEAAGATAVLDSLADLPAHLGL</sequence>
<dbReference type="PANTHER" id="PTHR43434">
    <property type="entry name" value="PHOSPHOGLYCOLATE PHOSPHATASE"/>
    <property type="match status" value="1"/>
</dbReference>
<comment type="caution">
    <text evidence="1">The sequence shown here is derived from an EMBL/GenBank/DDBJ whole genome shotgun (WGS) entry which is preliminary data.</text>
</comment>
<dbReference type="InterPro" id="IPR023198">
    <property type="entry name" value="PGP-like_dom2"/>
</dbReference>
<protein>
    <submittedName>
        <fullName evidence="1">Phosphonatase-like hydrolase</fullName>
    </submittedName>
</protein>
<dbReference type="SFLD" id="SFLDS00003">
    <property type="entry name" value="Haloacid_Dehalogenase"/>
    <property type="match status" value="1"/>
</dbReference>
<keyword evidence="2" id="KW-1185">Reference proteome</keyword>
<dbReference type="InterPro" id="IPR023214">
    <property type="entry name" value="HAD_sf"/>
</dbReference>
<reference evidence="1 2" key="1">
    <citation type="submission" date="2020-01" db="EMBL/GenBank/DDBJ databases">
        <authorList>
            <person name="Deng T."/>
        </authorList>
    </citation>
    <scope>NUCLEOTIDE SEQUENCE [LARGE SCALE GENOMIC DNA]</scope>
    <source>
        <strain evidence="1 2">5221</strain>
    </source>
</reference>
<evidence type="ECO:0000313" key="2">
    <source>
        <dbReference type="Proteomes" id="UP000469215"/>
    </source>
</evidence>
<dbReference type="PANTHER" id="PTHR43434:SF19">
    <property type="entry name" value="PHOSPHONOACETALDEHYDE HYDROLASE"/>
    <property type="match status" value="1"/>
</dbReference>
<dbReference type="NCBIfam" id="TIGR03351">
    <property type="entry name" value="PhnX-like"/>
    <property type="match status" value="1"/>
</dbReference>
<organism evidence="1 2">
    <name type="scientific">Brevibacterium rongguiense</name>
    <dbReference type="NCBI Taxonomy" id="2695267"/>
    <lineage>
        <taxon>Bacteria</taxon>
        <taxon>Bacillati</taxon>
        <taxon>Actinomycetota</taxon>
        <taxon>Actinomycetes</taxon>
        <taxon>Micrococcales</taxon>
        <taxon>Brevibacteriaceae</taxon>
        <taxon>Brevibacterium</taxon>
    </lineage>
</organism>
<name>A0A6N9H8Z6_9MICO</name>
<dbReference type="Gene3D" id="3.40.50.1000">
    <property type="entry name" value="HAD superfamily/HAD-like"/>
    <property type="match status" value="1"/>
</dbReference>